<name>A0AAV7USU7_PLEWA</name>
<sequence>MESFLDPVSIAAYDDQGGDEYYVDDPAGSFEQDLVYTLDAGVRHTVNQALAQAIRPIKHHPFVFAEQQGLVAPSGSYAIKEPSLSGGLQAPKQGSNPHAAYFEILIRSLARDHDYNAASTRKSESKEDLAYSSSDYSSDQGDDPP</sequence>
<gene>
    <name evidence="2" type="ORF">NDU88_001013</name>
</gene>
<feature type="region of interest" description="Disordered" evidence="1">
    <location>
        <begin position="115"/>
        <end position="145"/>
    </location>
</feature>
<dbReference type="AlphaFoldDB" id="A0AAV7USU7"/>
<keyword evidence="3" id="KW-1185">Reference proteome</keyword>
<feature type="compositionally biased region" description="Basic and acidic residues" evidence="1">
    <location>
        <begin position="115"/>
        <end position="129"/>
    </location>
</feature>
<dbReference type="Proteomes" id="UP001066276">
    <property type="component" value="Chromosome 2_2"/>
</dbReference>
<proteinExistence type="predicted"/>
<dbReference type="EMBL" id="JANPWB010000004">
    <property type="protein sequence ID" value="KAJ1191697.1"/>
    <property type="molecule type" value="Genomic_DNA"/>
</dbReference>
<reference evidence="2" key="1">
    <citation type="journal article" date="2022" name="bioRxiv">
        <title>Sequencing and chromosome-scale assembly of the giantPleurodeles waltlgenome.</title>
        <authorList>
            <person name="Brown T."/>
            <person name="Elewa A."/>
            <person name="Iarovenko S."/>
            <person name="Subramanian E."/>
            <person name="Araus A.J."/>
            <person name="Petzold A."/>
            <person name="Susuki M."/>
            <person name="Suzuki K.-i.T."/>
            <person name="Hayashi T."/>
            <person name="Toyoda A."/>
            <person name="Oliveira C."/>
            <person name="Osipova E."/>
            <person name="Leigh N.D."/>
            <person name="Simon A."/>
            <person name="Yun M.H."/>
        </authorList>
    </citation>
    <scope>NUCLEOTIDE SEQUENCE</scope>
    <source>
        <strain evidence="2">20211129_DDA</strain>
        <tissue evidence="2">Liver</tissue>
    </source>
</reference>
<comment type="caution">
    <text evidence="2">The sequence shown here is derived from an EMBL/GenBank/DDBJ whole genome shotgun (WGS) entry which is preliminary data.</text>
</comment>
<evidence type="ECO:0000256" key="1">
    <source>
        <dbReference type="SAM" id="MobiDB-lite"/>
    </source>
</evidence>
<evidence type="ECO:0000313" key="3">
    <source>
        <dbReference type="Proteomes" id="UP001066276"/>
    </source>
</evidence>
<organism evidence="2 3">
    <name type="scientific">Pleurodeles waltl</name>
    <name type="common">Iberian ribbed newt</name>
    <dbReference type="NCBI Taxonomy" id="8319"/>
    <lineage>
        <taxon>Eukaryota</taxon>
        <taxon>Metazoa</taxon>
        <taxon>Chordata</taxon>
        <taxon>Craniata</taxon>
        <taxon>Vertebrata</taxon>
        <taxon>Euteleostomi</taxon>
        <taxon>Amphibia</taxon>
        <taxon>Batrachia</taxon>
        <taxon>Caudata</taxon>
        <taxon>Salamandroidea</taxon>
        <taxon>Salamandridae</taxon>
        <taxon>Pleurodelinae</taxon>
        <taxon>Pleurodeles</taxon>
    </lineage>
</organism>
<evidence type="ECO:0000313" key="2">
    <source>
        <dbReference type="EMBL" id="KAJ1191697.1"/>
    </source>
</evidence>
<accession>A0AAV7USU7</accession>
<protein>
    <submittedName>
        <fullName evidence="2">Uncharacterized protein</fullName>
    </submittedName>
</protein>